<dbReference type="SMART" id="SM00674">
    <property type="entry name" value="CENPB"/>
    <property type="match status" value="1"/>
</dbReference>
<keyword evidence="3" id="KW-0539">Nucleus</keyword>
<dbReference type="VEuPathDB" id="VectorBase:GBRI010014"/>
<dbReference type="PROSITE" id="PS51253">
    <property type="entry name" value="HTH_CENPB"/>
    <property type="match status" value="1"/>
</dbReference>
<reference evidence="7" key="1">
    <citation type="submission" date="2014-03" db="EMBL/GenBank/DDBJ databases">
        <authorList>
            <person name="Aksoy S."/>
            <person name="Warren W."/>
            <person name="Wilson R.K."/>
        </authorList>
    </citation>
    <scope>NUCLEOTIDE SEQUENCE [LARGE SCALE GENOMIC DNA]</scope>
    <source>
        <strain evidence="7">IAEA</strain>
    </source>
</reference>
<dbReference type="InterPro" id="IPR006600">
    <property type="entry name" value="HTH_CenpB_DNA-bd_dom"/>
</dbReference>
<dbReference type="PANTHER" id="PTHR19303">
    <property type="entry name" value="TRANSPOSON"/>
    <property type="match status" value="1"/>
</dbReference>
<dbReference type="Pfam" id="PF03221">
    <property type="entry name" value="HTH_Tnp_Tc5"/>
    <property type="match status" value="1"/>
</dbReference>
<sequence length="393" mass="45059">MPKEKEGTSSKRKFITIETKIQILERFQNQERLGDIARHFKLNESTIRTIKENEEKIRCSLSSRSSVLAKIISRPRAKIMEKMEQSLTKKRLPLDGNAFKQKALKIFNYLKEGQPSIDEDNHQFVVSKGWFEKFKKRHSLHSSKIQGERASADAEAADKYSEEFAKIIKEYDYLPDQIFNADETGLWWKKMPSRTFISKNEKTAPGFKVSKDRITLLLYSNASGNFITTPFEKENSKLWITMSVKREIANEEFASRRGTSNAELHAHSTRSRDAIKECRQRRSYISLVESLRAAVPPPSSSNNLDSVNFSITESQELVKTIESLKLNDGDAILRDTILSSSESGKAALAKWIINRLTSYISKGQRRPRRTNDSPTTNTTNSRARRAVLYRCAH</sequence>
<dbReference type="PANTHER" id="PTHR19303:SF52">
    <property type="entry name" value="TIGGER TRANSPOSABLE ELEMENT-DERIVED PROTEIN 6"/>
    <property type="match status" value="1"/>
</dbReference>
<organism evidence="6 7">
    <name type="scientific">Glossina brevipalpis</name>
    <dbReference type="NCBI Taxonomy" id="37001"/>
    <lineage>
        <taxon>Eukaryota</taxon>
        <taxon>Metazoa</taxon>
        <taxon>Ecdysozoa</taxon>
        <taxon>Arthropoda</taxon>
        <taxon>Hexapoda</taxon>
        <taxon>Insecta</taxon>
        <taxon>Pterygota</taxon>
        <taxon>Neoptera</taxon>
        <taxon>Endopterygota</taxon>
        <taxon>Diptera</taxon>
        <taxon>Brachycera</taxon>
        <taxon>Muscomorpha</taxon>
        <taxon>Hippoboscoidea</taxon>
        <taxon>Glossinidae</taxon>
        <taxon>Glossina</taxon>
    </lineage>
</organism>
<dbReference type="InterPro" id="IPR009057">
    <property type="entry name" value="Homeodomain-like_sf"/>
</dbReference>
<dbReference type="Gene3D" id="1.10.10.60">
    <property type="entry name" value="Homeodomain-like"/>
    <property type="match status" value="2"/>
</dbReference>
<dbReference type="SUPFAM" id="SSF46689">
    <property type="entry name" value="Homeodomain-like"/>
    <property type="match status" value="2"/>
</dbReference>
<feature type="domain" description="HTH CENPB-type" evidence="5">
    <location>
        <begin position="63"/>
        <end position="144"/>
    </location>
</feature>
<evidence type="ECO:0000256" key="1">
    <source>
        <dbReference type="ARBA" id="ARBA00004123"/>
    </source>
</evidence>
<keyword evidence="7" id="KW-1185">Reference proteome</keyword>
<evidence type="ECO:0000256" key="3">
    <source>
        <dbReference type="ARBA" id="ARBA00023242"/>
    </source>
</evidence>
<keyword evidence="2" id="KW-0238">DNA-binding</keyword>
<dbReference type="AlphaFoldDB" id="A0A1A9W8G6"/>
<protein>
    <recommendedName>
        <fullName evidence="5">HTH CENPB-type domain-containing protein</fullName>
    </recommendedName>
</protein>
<name>A0A1A9W8G6_9MUSC</name>
<evidence type="ECO:0000313" key="6">
    <source>
        <dbReference type="EnsemblMetazoa" id="GBRI010014-PA"/>
    </source>
</evidence>
<proteinExistence type="predicted"/>
<dbReference type="GO" id="GO:0005634">
    <property type="term" value="C:nucleus"/>
    <property type="evidence" value="ECO:0007669"/>
    <property type="project" value="UniProtKB-SubCell"/>
</dbReference>
<evidence type="ECO:0000256" key="4">
    <source>
        <dbReference type="SAM" id="MobiDB-lite"/>
    </source>
</evidence>
<dbReference type="InterPro" id="IPR007889">
    <property type="entry name" value="HTH_Psq"/>
</dbReference>
<dbReference type="GO" id="GO:0003677">
    <property type="term" value="F:DNA binding"/>
    <property type="evidence" value="ECO:0007669"/>
    <property type="project" value="UniProtKB-KW"/>
</dbReference>
<evidence type="ECO:0000313" key="7">
    <source>
        <dbReference type="Proteomes" id="UP000091820"/>
    </source>
</evidence>
<reference evidence="6" key="2">
    <citation type="submission" date="2020-05" db="UniProtKB">
        <authorList>
            <consortium name="EnsemblMetazoa"/>
        </authorList>
    </citation>
    <scope>IDENTIFICATION</scope>
    <source>
        <strain evidence="6">IAEA</strain>
    </source>
</reference>
<dbReference type="Pfam" id="PF04218">
    <property type="entry name" value="CENP-B_N"/>
    <property type="match status" value="1"/>
</dbReference>
<evidence type="ECO:0000259" key="5">
    <source>
        <dbReference type="PROSITE" id="PS51253"/>
    </source>
</evidence>
<evidence type="ECO:0000256" key="2">
    <source>
        <dbReference type="ARBA" id="ARBA00023125"/>
    </source>
</evidence>
<feature type="region of interest" description="Disordered" evidence="4">
    <location>
        <begin position="362"/>
        <end position="384"/>
    </location>
</feature>
<dbReference type="InterPro" id="IPR050863">
    <property type="entry name" value="CenT-Element_Derived"/>
</dbReference>
<dbReference type="EnsemblMetazoa" id="GBRI010014-RA">
    <property type="protein sequence ID" value="GBRI010014-PA"/>
    <property type="gene ID" value="GBRI010014"/>
</dbReference>
<dbReference type="STRING" id="37001.A0A1A9W8G6"/>
<comment type="subcellular location">
    <subcellularLocation>
        <location evidence="1">Nucleus</location>
    </subcellularLocation>
</comment>
<dbReference type="Proteomes" id="UP000091820">
    <property type="component" value="Unassembled WGS sequence"/>
</dbReference>
<accession>A0A1A9W8G6</accession>